<proteinExistence type="predicted"/>
<dbReference type="EMBL" id="QMBQ01000006">
    <property type="protein sequence ID" value="RAZ74391.1"/>
    <property type="molecule type" value="Genomic_DNA"/>
</dbReference>
<protein>
    <submittedName>
        <fullName evidence="2">Uncharacterized protein</fullName>
    </submittedName>
</protein>
<accession>A0A330GS16</accession>
<feature type="compositionally biased region" description="Acidic residues" evidence="1">
    <location>
        <begin position="81"/>
        <end position="90"/>
    </location>
</feature>
<feature type="region of interest" description="Disordered" evidence="1">
    <location>
        <begin position="81"/>
        <end position="119"/>
    </location>
</feature>
<sequence length="130" mass="14179">MTAHVRTLKPYGMPKGMNPRTWRQTIEKELNALFDKATALITALDVMDAGSEDYEDGADDEPSLGWCTGYGPGDTLDLELDRCDDEDDGNAEPSLGAPNTHHCQIKWAAGSRSDREEDAGDMAEVLAYGD</sequence>
<comment type="caution">
    <text evidence="2">The sequence shown here is derived from an EMBL/GenBank/DDBJ whole genome shotgun (WGS) entry which is preliminary data.</text>
</comment>
<keyword evidence="3" id="KW-1185">Reference proteome</keyword>
<reference evidence="2 3" key="1">
    <citation type="submission" date="2018-07" db="EMBL/GenBank/DDBJ databases">
        <title>Diversity of Mesorhizobium strains in Brazil.</title>
        <authorList>
            <person name="Helene L.C.F."/>
            <person name="Dall'Agnol R."/>
            <person name="Delamuta J.R.M."/>
            <person name="Hungria M."/>
        </authorList>
    </citation>
    <scope>NUCLEOTIDE SEQUENCE [LARGE SCALE GENOMIC DNA]</scope>
    <source>
        <strain evidence="2 3">CNPSo 3140</strain>
    </source>
</reference>
<evidence type="ECO:0000313" key="2">
    <source>
        <dbReference type="EMBL" id="RAZ74391.1"/>
    </source>
</evidence>
<organism evidence="2 3">
    <name type="scientific">Mesorhizobium atlanticum</name>
    <dbReference type="NCBI Taxonomy" id="2233532"/>
    <lineage>
        <taxon>Bacteria</taxon>
        <taxon>Pseudomonadati</taxon>
        <taxon>Pseudomonadota</taxon>
        <taxon>Alphaproteobacteria</taxon>
        <taxon>Hyphomicrobiales</taxon>
        <taxon>Phyllobacteriaceae</taxon>
        <taxon>Mesorhizobium</taxon>
    </lineage>
</organism>
<dbReference type="AlphaFoldDB" id="A0A330GS16"/>
<dbReference type="Proteomes" id="UP000251956">
    <property type="component" value="Unassembled WGS sequence"/>
</dbReference>
<dbReference type="OrthoDB" id="8082278at2"/>
<dbReference type="RefSeq" id="WP_112129325.1">
    <property type="nucleotide sequence ID" value="NZ_QMBQ01000006.1"/>
</dbReference>
<evidence type="ECO:0000256" key="1">
    <source>
        <dbReference type="SAM" id="MobiDB-lite"/>
    </source>
</evidence>
<name>A0A330GS16_9HYPH</name>
<gene>
    <name evidence="2" type="ORF">DPM35_21930</name>
</gene>
<evidence type="ECO:0000313" key="3">
    <source>
        <dbReference type="Proteomes" id="UP000251956"/>
    </source>
</evidence>